<dbReference type="AlphaFoldDB" id="A0A2S7UCW5"/>
<proteinExistence type="inferred from homology"/>
<evidence type="ECO:0000256" key="3">
    <source>
        <dbReference type="ARBA" id="ARBA00022692"/>
    </source>
</evidence>
<feature type="transmembrane region" description="Helical" evidence="6">
    <location>
        <begin position="83"/>
        <end position="105"/>
    </location>
</feature>
<protein>
    <recommendedName>
        <fullName evidence="9">TerC family protein</fullName>
    </recommendedName>
</protein>
<feature type="transmembrane region" description="Helical" evidence="6">
    <location>
        <begin position="239"/>
        <end position="258"/>
    </location>
</feature>
<dbReference type="GO" id="GO:0016020">
    <property type="term" value="C:membrane"/>
    <property type="evidence" value="ECO:0007669"/>
    <property type="project" value="UniProtKB-SubCell"/>
</dbReference>
<keyword evidence="3 6" id="KW-0812">Transmembrane</keyword>
<keyword evidence="8" id="KW-1185">Reference proteome</keyword>
<comment type="subcellular location">
    <subcellularLocation>
        <location evidence="1">Membrane</location>
        <topology evidence="1">Multi-pass membrane protein</topology>
    </subcellularLocation>
</comment>
<evidence type="ECO:0000256" key="1">
    <source>
        <dbReference type="ARBA" id="ARBA00004141"/>
    </source>
</evidence>
<feature type="transmembrane region" description="Helical" evidence="6">
    <location>
        <begin position="12"/>
        <end position="36"/>
    </location>
</feature>
<evidence type="ECO:0000313" key="7">
    <source>
        <dbReference type="EMBL" id="PQJ32467.1"/>
    </source>
</evidence>
<evidence type="ECO:0000313" key="8">
    <source>
        <dbReference type="Proteomes" id="UP000239747"/>
    </source>
</evidence>
<dbReference type="OrthoDB" id="9805314at2"/>
<dbReference type="PANTHER" id="PTHR30238:SF4">
    <property type="entry name" value="SLL1022 PROTEIN"/>
    <property type="match status" value="1"/>
</dbReference>
<feature type="transmembrane region" description="Helical" evidence="6">
    <location>
        <begin position="48"/>
        <end position="71"/>
    </location>
</feature>
<dbReference type="Gene3D" id="1.20.1250.20">
    <property type="entry name" value="MFS general substrate transporter like domains"/>
    <property type="match status" value="1"/>
</dbReference>
<sequence>MTFEIFSSADAWIALVTLIFLEIVLGIDNILFISLAADKLPADQRKKATNIGLALAMILRIALLFGISVLISLQAPWFIFNWGWAHGSISGQSLILIAGGIFLLYKSTQEIYEKVEDIGHDQREVKRKRTSALSKVIMEITMINIVFSFDSILTAIGMTNGLSDDPDGALLLMIIAIVISVIIMLLFVHPVGKFVNKHPSVQVLGLAFLLLIGFMLIAEGAHMADLVIFNQSTGTIPKGYLYFAIFFSMFIEFLNFKLRSKKLKLRRQQIY</sequence>
<dbReference type="InterPro" id="IPR036259">
    <property type="entry name" value="MFS_trans_sf"/>
</dbReference>
<dbReference type="Pfam" id="PF03741">
    <property type="entry name" value="TerC"/>
    <property type="match status" value="1"/>
</dbReference>
<dbReference type="InterPro" id="IPR005496">
    <property type="entry name" value="Integral_membrane_TerC"/>
</dbReference>
<dbReference type="EMBL" id="MTPW01000001">
    <property type="protein sequence ID" value="PQJ32467.1"/>
    <property type="molecule type" value="Genomic_DNA"/>
</dbReference>
<feature type="transmembrane region" description="Helical" evidence="6">
    <location>
        <begin position="168"/>
        <end position="188"/>
    </location>
</feature>
<evidence type="ECO:0000256" key="6">
    <source>
        <dbReference type="SAM" id="Phobius"/>
    </source>
</evidence>
<dbReference type="SUPFAM" id="SSF103473">
    <property type="entry name" value="MFS general substrate transporter"/>
    <property type="match status" value="1"/>
</dbReference>
<dbReference type="Proteomes" id="UP000239747">
    <property type="component" value="Unassembled WGS sequence"/>
</dbReference>
<evidence type="ECO:0000256" key="4">
    <source>
        <dbReference type="ARBA" id="ARBA00022989"/>
    </source>
</evidence>
<accession>A0A2S7UCW5</accession>
<comment type="caution">
    <text evidence="7">The sequence shown here is derived from an EMBL/GenBank/DDBJ whole genome shotgun (WGS) entry which is preliminary data.</text>
</comment>
<keyword evidence="4 6" id="KW-1133">Transmembrane helix</keyword>
<reference evidence="7 8" key="1">
    <citation type="submission" date="2017-01" db="EMBL/GenBank/DDBJ databases">
        <title>Trade-off between light-utilization and light-protection in marine flavobacteria.</title>
        <authorList>
            <person name="Kumagai Y."/>
            <person name="Yoshizawa S."/>
            <person name="Kogure K."/>
            <person name="Iwasaki W."/>
        </authorList>
    </citation>
    <scope>NUCLEOTIDE SEQUENCE [LARGE SCALE GENOMIC DNA]</scope>
    <source>
        <strain evidence="7 8">KCTC 32109</strain>
    </source>
</reference>
<comment type="similarity">
    <text evidence="2">Belongs to the TerC family.</text>
</comment>
<evidence type="ECO:0000256" key="5">
    <source>
        <dbReference type="ARBA" id="ARBA00023136"/>
    </source>
</evidence>
<dbReference type="PANTHER" id="PTHR30238">
    <property type="entry name" value="MEMBRANE BOUND PREDICTED REDOX MODULATOR"/>
    <property type="match status" value="1"/>
</dbReference>
<feature type="transmembrane region" description="Helical" evidence="6">
    <location>
        <begin position="200"/>
        <end position="219"/>
    </location>
</feature>
<evidence type="ECO:0000256" key="2">
    <source>
        <dbReference type="ARBA" id="ARBA00007511"/>
    </source>
</evidence>
<evidence type="ECO:0008006" key="9">
    <source>
        <dbReference type="Google" id="ProtNLM"/>
    </source>
</evidence>
<gene>
    <name evidence="7" type="ORF">BST92_11250</name>
</gene>
<feature type="transmembrane region" description="Helical" evidence="6">
    <location>
        <begin position="136"/>
        <end position="156"/>
    </location>
</feature>
<name>A0A2S7UCW5_9FLAO</name>
<keyword evidence="5 6" id="KW-0472">Membrane</keyword>
<organism evidence="7 8">
    <name type="scientific">Nonlabens arenilitoris</name>
    <dbReference type="NCBI Taxonomy" id="1217969"/>
    <lineage>
        <taxon>Bacteria</taxon>
        <taxon>Pseudomonadati</taxon>
        <taxon>Bacteroidota</taxon>
        <taxon>Flavobacteriia</taxon>
        <taxon>Flavobacteriales</taxon>
        <taxon>Flavobacteriaceae</taxon>
        <taxon>Nonlabens</taxon>
    </lineage>
</organism>
<dbReference type="RefSeq" id="WP_105071542.1">
    <property type="nucleotide sequence ID" value="NZ_MTPW01000001.1"/>
</dbReference>